<dbReference type="EMBL" id="LNNH01000028">
    <property type="protein sequence ID" value="KWW17477.1"/>
    <property type="molecule type" value="Genomic_DNA"/>
</dbReference>
<evidence type="ECO:0000256" key="1">
    <source>
        <dbReference type="ARBA" id="ARBA00008950"/>
    </source>
</evidence>
<protein>
    <submittedName>
        <fullName evidence="3">Metallophosphoesterase</fullName>
    </submittedName>
</protein>
<feature type="domain" description="Calcineurin-like phosphoesterase" evidence="2">
    <location>
        <begin position="1"/>
        <end position="205"/>
    </location>
</feature>
<dbReference type="InterPro" id="IPR024654">
    <property type="entry name" value="Calcineurin-like_PHP_lpxH"/>
</dbReference>
<proteinExistence type="inferred from homology"/>
<comment type="similarity">
    <text evidence="1">Belongs to the metallophosphoesterase superfamily. YfcE family.</text>
</comment>
<dbReference type="InterPro" id="IPR050126">
    <property type="entry name" value="Ap4A_hydrolase"/>
</dbReference>
<organism evidence="3 4">
    <name type="scientific">Peribacillus simplex</name>
    <dbReference type="NCBI Taxonomy" id="1478"/>
    <lineage>
        <taxon>Bacteria</taxon>
        <taxon>Bacillati</taxon>
        <taxon>Bacillota</taxon>
        <taxon>Bacilli</taxon>
        <taxon>Bacillales</taxon>
        <taxon>Bacillaceae</taxon>
        <taxon>Peribacillus</taxon>
    </lineage>
</organism>
<accession>A0A120GP86</accession>
<dbReference type="Gene3D" id="3.60.21.10">
    <property type="match status" value="1"/>
</dbReference>
<dbReference type="AlphaFoldDB" id="A0A120GP86"/>
<evidence type="ECO:0000313" key="4">
    <source>
        <dbReference type="Proteomes" id="UP000064189"/>
    </source>
</evidence>
<dbReference type="Pfam" id="PF12850">
    <property type="entry name" value="Metallophos_2"/>
    <property type="match status" value="1"/>
</dbReference>
<comment type="caution">
    <text evidence="3">The sequence shown here is derived from an EMBL/GenBank/DDBJ whole genome shotgun (WGS) entry which is preliminary data.</text>
</comment>
<reference evidence="3 4" key="1">
    <citation type="submission" date="2015-11" db="EMBL/GenBank/DDBJ databases">
        <title>Genome Sequence of Bacillus simplex strain VanAntwerpen2.</title>
        <authorList>
            <person name="Couger M.B."/>
        </authorList>
    </citation>
    <scope>NUCLEOTIDE SEQUENCE [LARGE SCALE GENOMIC DNA]</scope>
    <source>
        <strain evidence="3 4">VanAntwerpen02</strain>
    </source>
</reference>
<sequence length="247" mass="28054">MKVALITDVHGNASALKAVLNEIDQMDEIAHIYCLGDMVGIGPATNEVLELLFSRKDLSMLTGNHDEAVLAIINGEPHPEGHIHVREHHEWIAKRMHPEFITKLEELPRTIKHTIYEHSVYFTHYHIESNKLNEHISKNPFSKIVEPSLANLESLFNDHHHELIGFGHHHPTHHFKNDRTIFLNPGSLGCTVEPIAPYAIVTIEETGIQVDLEKVSYDNSSFLLSYKSLQVPEHDFIIRAFHGGQKV</sequence>
<dbReference type="PANTHER" id="PTHR42850:SF2">
    <property type="entry name" value="BLL5683 PROTEIN"/>
    <property type="match status" value="1"/>
</dbReference>
<keyword evidence="4" id="KW-1185">Reference proteome</keyword>
<dbReference type="InterPro" id="IPR011152">
    <property type="entry name" value="Pesterase_MJ0912"/>
</dbReference>
<dbReference type="GO" id="GO:0005737">
    <property type="term" value="C:cytoplasm"/>
    <property type="evidence" value="ECO:0007669"/>
    <property type="project" value="TreeGrafter"/>
</dbReference>
<evidence type="ECO:0000259" key="2">
    <source>
        <dbReference type="Pfam" id="PF12850"/>
    </source>
</evidence>
<dbReference type="PANTHER" id="PTHR42850">
    <property type="entry name" value="METALLOPHOSPHOESTERASE"/>
    <property type="match status" value="1"/>
</dbReference>
<evidence type="ECO:0000313" key="3">
    <source>
        <dbReference type="EMBL" id="KWW17477.1"/>
    </source>
</evidence>
<dbReference type="InterPro" id="IPR029052">
    <property type="entry name" value="Metallo-depent_PP-like"/>
</dbReference>
<dbReference type="Proteomes" id="UP000064189">
    <property type="component" value="Unassembled WGS sequence"/>
</dbReference>
<gene>
    <name evidence="3" type="ORF">AS888_22955</name>
</gene>
<dbReference type="GO" id="GO:0016791">
    <property type="term" value="F:phosphatase activity"/>
    <property type="evidence" value="ECO:0007669"/>
    <property type="project" value="TreeGrafter"/>
</dbReference>
<dbReference type="SUPFAM" id="SSF56300">
    <property type="entry name" value="Metallo-dependent phosphatases"/>
    <property type="match status" value="1"/>
</dbReference>
<name>A0A120GP86_9BACI</name>
<dbReference type="PIRSF" id="PIRSF000883">
    <property type="entry name" value="Pesterase_MJ0912"/>
    <property type="match status" value="1"/>
</dbReference>